<proteinExistence type="predicted"/>
<dbReference type="GO" id="GO:0003700">
    <property type="term" value="F:DNA-binding transcription factor activity"/>
    <property type="evidence" value="ECO:0007669"/>
    <property type="project" value="InterPro"/>
</dbReference>
<name>A0A9D1ZGP2_9BACE</name>
<gene>
    <name evidence="5" type="ORF">H9824_02695</name>
</gene>
<sequence length="279" mass="32015">MHTPQLKYNTVLLLASDRCEGLTVPAACFQFILCWQGEMSLRLNGLSLSVKPGHLLACPPESVVESLTQSPNFRCYYLRIAAAYLQQLLPMMDKDWEIKPLLDEHPLFTLQSDEEEDLCEYYKILCWKSASSSLFHQEEMNALVTAFFYCVKSVTKRQMKRAPRSSSAKEYLFRDFVELLSSLHPKPRQLRYYAERLCVTPRYLSLACKECSGQTASQLIDLYVTKEIEYLLRHSAKSIKEICMELGFPNQSTFAKYVREHLGTSPKQYRKGMGDGSAA</sequence>
<dbReference type="PANTHER" id="PTHR43280">
    <property type="entry name" value="ARAC-FAMILY TRANSCRIPTIONAL REGULATOR"/>
    <property type="match status" value="1"/>
</dbReference>
<reference evidence="5" key="2">
    <citation type="submission" date="2021-04" db="EMBL/GenBank/DDBJ databases">
        <authorList>
            <person name="Gilroy R."/>
        </authorList>
    </citation>
    <scope>NUCLEOTIDE SEQUENCE</scope>
    <source>
        <strain evidence="5">Gambia2-208</strain>
    </source>
</reference>
<dbReference type="PANTHER" id="PTHR43280:SF32">
    <property type="entry name" value="TRANSCRIPTIONAL REGULATORY PROTEIN"/>
    <property type="match status" value="1"/>
</dbReference>
<evidence type="ECO:0000256" key="1">
    <source>
        <dbReference type="ARBA" id="ARBA00023015"/>
    </source>
</evidence>
<keyword evidence="2" id="KW-0238">DNA-binding</keyword>
<dbReference type="Pfam" id="PF12833">
    <property type="entry name" value="HTH_18"/>
    <property type="match status" value="1"/>
</dbReference>
<dbReference type="AlphaFoldDB" id="A0A9D1ZGP2"/>
<dbReference type="PROSITE" id="PS01124">
    <property type="entry name" value="HTH_ARAC_FAMILY_2"/>
    <property type="match status" value="1"/>
</dbReference>
<feature type="domain" description="HTH araC/xylS-type" evidence="4">
    <location>
        <begin position="174"/>
        <end position="272"/>
    </location>
</feature>
<evidence type="ECO:0000313" key="5">
    <source>
        <dbReference type="EMBL" id="HIY87598.1"/>
    </source>
</evidence>
<organism evidence="5 6">
    <name type="scientific">Candidatus Bacteroides pullicola</name>
    <dbReference type="NCBI Taxonomy" id="2838475"/>
    <lineage>
        <taxon>Bacteria</taxon>
        <taxon>Pseudomonadati</taxon>
        <taxon>Bacteroidota</taxon>
        <taxon>Bacteroidia</taxon>
        <taxon>Bacteroidales</taxon>
        <taxon>Bacteroidaceae</taxon>
        <taxon>Bacteroides</taxon>
    </lineage>
</organism>
<dbReference type="SMART" id="SM00342">
    <property type="entry name" value="HTH_ARAC"/>
    <property type="match status" value="1"/>
</dbReference>
<accession>A0A9D1ZGP2</accession>
<evidence type="ECO:0000259" key="4">
    <source>
        <dbReference type="PROSITE" id="PS01124"/>
    </source>
</evidence>
<dbReference type="InterPro" id="IPR037923">
    <property type="entry name" value="HTH-like"/>
</dbReference>
<protein>
    <submittedName>
        <fullName evidence="5">Helix-turn-helix domain-containing protein</fullName>
    </submittedName>
</protein>
<evidence type="ECO:0000313" key="6">
    <source>
        <dbReference type="Proteomes" id="UP000886851"/>
    </source>
</evidence>
<dbReference type="Gene3D" id="1.10.10.60">
    <property type="entry name" value="Homeodomain-like"/>
    <property type="match status" value="1"/>
</dbReference>
<reference evidence="5" key="1">
    <citation type="journal article" date="2021" name="PeerJ">
        <title>Extensive microbial diversity within the chicken gut microbiome revealed by metagenomics and culture.</title>
        <authorList>
            <person name="Gilroy R."/>
            <person name="Ravi A."/>
            <person name="Getino M."/>
            <person name="Pursley I."/>
            <person name="Horton D.L."/>
            <person name="Alikhan N.F."/>
            <person name="Baker D."/>
            <person name="Gharbi K."/>
            <person name="Hall N."/>
            <person name="Watson M."/>
            <person name="Adriaenssens E.M."/>
            <person name="Foster-Nyarko E."/>
            <person name="Jarju S."/>
            <person name="Secka A."/>
            <person name="Antonio M."/>
            <person name="Oren A."/>
            <person name="Chaudhuri R.R."/>
            <person name="La Ragione R."/>
            <person name="Hildebrand F."/>
            <person name="Pallen M.J."/>
        </authorList>
    </citation>
    <scope>NUCLEOTIDE SEQUENCE</scope>
    <source>
        <strain evidence="5">Gambia2-208</strain>
    </source>
</reference>
<dbReference type="PRINTS" id="PR00032">
    <property type="entry name" value="HTHARAC"/>
</dbReference>
<dbReference type="InterPro" id="IPR018060">
    <property type="entry name" value="HTH_AraC"/>
</dbReference>
<dbReference type="EMBL" id="DXCV01000024">
    <property type="protein sequence ID" value="HIY87598.1"/>
    <property type="molecule type" value="Genomic_DNA"/>
</dbReference>
<dbReference type="GO" id="GO:0043565">
    <property type="term" value="F:sequence-specific DNA binding"/>
    <property type="evidence" value="ECO:0007669"/>
    <property type="project" value="InterPro"/>
</dbReference>
<dbReference type="InterPro" id="IPR020449">
    <property type="entry name" value="Tscrpt_reg_AraC-type_HTH"/>
</dbReference>
<dbReference type="SUPFAM" id="SSF46689">
    <property type="entry name" value="Homeodomain-like"/>
    <property type="match status" value="1"/>
</dbReference>
<dbReference type="InterPro" id="IPR009057">
    <property type="entry name" value="Homeodomain-like_sf"/>
</dbReference>
<comment type="caution">
    <text evidence="5">The sequence shown here is derived from an EMBL/GenBank/DDBJ whole genome shotgun (WGS) entry which is preliminary data.</text>
</comment>
<evidence type="ECO:0000256" key="2">
    <source>
        <dbReference type="ARBA" id="ARBA00023125"/>
    </source>
</evidence>
<keyword evidence="1" id="KW-0805">Transcription regulation</keyword>
<dbReference type="Proteomes" id="UP000886851">
    <property type="component" value="Unassembled WGS sequence"/>
</dbReference>
<dbReference type="SUPFAM" id="SSF51215">
    <property type="entry name" value="Regulatory protein AraC"/>
    <property type="match status" value="1"/>
</dbReference>
<evidence type="ECO:0000256" key="3">
    <source>
        <dbReference type="ARBA" id="ARBA00023163"/>
    </source>
</evidence>
<keyword evidence="3" id="KW-0804">Transcription</keyword>